<evidence type="ECO:0000313" key="1">
    <source>
        <dbReference type="EMBL" id="KAK2727240.1"/>
    </source>
</evidence>
<keyword evidence="2" id="KW-1185">Reference proteome</keyword>
<protein>
    <submittedName>
        <fullName evidence="1">Uncharacterized protein</fullName>
    </submittedName>
</protein>
<evidence type="ECO:0000313" key="2">
    <source>
        <dbReference type="Proteomes" id="UP001187531"/>
    </source>
</evidence>
<accession>A0AA88IA94</accession>
<comment type="caution">
    <text evidence="1">The sequence shown here is derived from an EMBL/GenBank/DDBJ whole genome shotgun (WGS) entry which is preliminary data.</text>
</comment>
<dbReference type="Pfam" id="PF10249">
    <property type="entry name" value="NDUFB10"/>
    <property type="match status" value="1"/>
</dbReference>
<name>A0AA88IA94_ARTSF</name>
<dbReference type="Proteomes" id="UP001187531">
    <property type="component" value="Unassembled WGS sequence"/>
</dbReference>
<reference evidence="1" key="1">
    <citation type="submission" date="2023-07" db="EMBL/GenBank/DDBJ databases">
        <title>Chromosome-level genome assembly of Artemia franciscana.</title>
        <authorList>
            <person name="Jo E."/>
        </authorList>
    </citation>
    <scope>NUCLEOTIDE SEQUENCE</scope>
    <source>
        <tissue evidence="1">Whole body</tissue>
    </source>
</reference>
<organism evidence="1 2">
    <name type="scientific">Artemia franciscana</name>
    <name type="common">Brine shrimp</name>
    <name type="synonym">Artemia sanfranciscana</name>
    <dbReference type="NCBI Taxonomy" id="6661"/>
    <lineage>
        <taxon>Eukaryota</taxon>
        <taxon>Metazoa</taxon>
        <taxon>Ecdysozoa</taxon>
        <taxon>Arthropoda</taxon>
        <taxon>Crustacea</taxon>
        <taxon>Branchiopoda</taxon>
        <taxon>Anostraca</taxon>
        <taxon>Artemiidae</taxon>
        <taxon>Artemia</taxon>
    </lineage>
</organism>
<dbReference type="InterPro" id="IPR019377">
    <property type="entry name" value="NADH_UbQ_OxRdtase_su10"/>
</dbReference>
<proteinExistence type="predicted"/>
<sequence>MLLILYCFISESIVEPSRKKDTVWYHCTFRRVPTIDECYTDDYIYRYEAYEQFKRNSRFSELLGDSKNEIESARDTLKNQWLSLPDFKEEMILKSGGEDLFTRFALKFQRKEPSVHEIFMKLELLVRRLAGRILKAKAAQKLLEDSSPRLFEDDENMLPLLEVAASLNGEIGVRGTVIDAFMRKKHRMAWERRHGPIGTGMKESV</sequence>
<gene>
    <name evidence="1" type="ORF">QYM36_007918</name>
</gene>
<dbReference type="AlphaFoldDB" id="A0AA88IA94"/>
<dbReference type="EMBL" id="JAVRJZ010000001">
    <property type="protein sequence ID" value="KAK2727240.1"/>
    <property type="molecule type" value="Genomic_DNA"/>
</dbReference>